<protein>
    <recommendedName>
        <fullName evidence="1">Reverse transcriptase Ty1/copia-type domain-containing protein</fullName>
    </recommendedName>
</protein>
<dbReference type="EMBL" id="SZYD01000001">
    <property type="protein sequence ID" value="KAD7476990.1"/>
    <property type="molecule type" value="Genomic_DNA"/>
</dbReference>
<reference evidence="2 3" key="1">
    <citation type="submission" date="2019-05" db="EMBL/GenBank/DDBJ databases">
        <title>Mikania micrantha, genome provides insights into the molecular mechanism of rapid growth.</title>
        <authorList>
            <person name="Liu B."/>
        </authorList>
    </citation>
    <scope>NUCLEOTIDE SEQUENCE [LARGE SCALE GENOMIC DNA]</scope>
    <source>
        <strain evidence="2">NLD-2019</strain>
        <tissue evidence="2">Leaf</tissue>
    </source>
</reference>
<gene>
    <name evidence="2" type="ORF">E3N88_00126</name>
</gene>
<sequence>MNDEMEALNRNGTWILSDLPVGRKPIGCKWIYKVKYKSNGQMDGYKAILVAKGYNQREGIDFDETFSHVVKMVTVRYVYMTLPEGYFSKNETKVCRLVKSLYGLKQSPRNWNGKLTSTLLEMGFVQSISDYSLFVKNDSNVYIVLLVYVDDIVITGSKPVSTPIEQDIVIFDKESALPGDDLLENSPGQGLTFSKGNLSDLKCYVDSDWAKCKVSRRSTAESEYRAMCDVTCEVMWLLNLFKELHIDISLPVDLYCDNSAALSIAANPVFHDRTKHFEIDLHFIREKISSGIVSTKKIDTTKQVADIFTKGLGTKQHKFLCKQLGLSSVFAT</sequence>
<name>A0A5N6PZX9_9ASTR</name>
<organism evidence="2 3">
    <name type="scientific">Mikania micrantha</name>
    <name type="common">bitter vine</name>
    <dbReference type="NCBI Taxonomy" id="192012"/>
    <lineage>
        <taxon>Eukaryota</taxon>
        <taxon>Viridiplantae</taxon>
        <taxon>Streptophyta</taxon>
        <taxon>Embryophyta</taxon>
        <taxon>Tracheophyta</taxon>
        <taxon>Spermatophyta</taxon>
        <taxon>Magnoliopsida</taxon>
        <taxon>eudicotyledons</taxon>
        <taxon>Gunneridae</taxon>
        <taxon>Pentapetalae</taxon>
        <taxon>asterids</taxon>
        <taxon>campanulids</taxon>
        <taxon>Asterales</taxon>
        <taxon>Asteraceae</taxon>
        <taxon>Asteroideae</taxon>
        <taxon>Heliantheae alliance</taxon>
        <taxon>Eupatorieae</taxon>
        <taxon>Mikania</taxon>
    </lineage>
</organism>
<feature type="domain" description="Reverse transcriptase Ty1/copia-type" evidence="1">
    <location>
        <begin position="78"/>
        <end position="158"/>
    </location>
</feature>
<keyword evidence="3" id="KW-1185">Reference proteome</keyword>
<comment type="caution">
    <text evidence="2">The sequence shown here is derived from an EMBL/GenBank/DDBJ whole genome shotgun (WGS) entry which is preliminary data.</text>
</comment>
<dbReference type="CDD" id="cd09272">
    <property type="entry name" value="RNase_HI_RT_Ty1"/>
    <property type="match status" value="1"/>
</dbReference>
<dbReference type="OrthoDB" id="411615at2759"/>
<dbReference type="Pfam" id="PF07727">
    <property type="entry name" value="RVT_2"/>
    <property type="match status" value="2"/>
</dbReference>
<accession>A0A5N6PZX9</accession>
<evidence type="ECO:0000259" key="1">
    <source>
        <dbReference type="Pfam" id="PF07727"/>
    </source>
</evidence>
<dbReference type="PANTHER" id="PTHR11439">
    <property type="entry name" value="GAG-POL-RELATED RETROTRANSPOSON"/>
    <property type="match status" value="1"/>
</dbReference>
<dbReference type="Proteomes" id="UP000326396">
    <property type="component" value="Linkage Group LG1"/>
</dbReference>
<dbReference type="InterPro" id="IPR043502">
    <property type="entry name" value="DNA/RNA_pol_sf"/>
</dbReference>
<evidence type="ECO:0000313" key="2">
    <source>
        <dbReference type="EMBL" id="KAD7476990.1"/>
    </source>
</evidence>
<evidence type="ECO:0000313" key="3">
    <source>
        <dbReference type="Proteomes" id="UP000326396"/>
    </source>
</evidence>
<feature type="domain" description="Reverse transcriptase Ty1/copia-type" evidence="1">
    <location>
        <begin position="11"/>
        <end position="76"/>
    </location>
</feature>
<dbReference type="InterPro" id="IPR013103">
    <property type="entry name" value="RVT_2"/>
</dbReference>
<dbReference type="PANTHER" id="PTHR11439:SF489">
    <property type="entry name" value="RNA-DIRECTED DNA POLYMERASE"/>
    <property type="match status" value="1"/>
</dbReference>
<proteinExistence type="predicted"/>
<dbReference type="AlphaFoldDB" id="A0A5N6PZX9"/>
<dbReference type="SUPFAM" id="SSF56672">
    <property type="entry name" value="DNA/RNA polymerases"/>
    <property type="match status" value="1"/>
</dbReference>